<organism evidence="3">
    <name type="scientific">viral metagenome</name>
    <dbReference type="NCBI Taxonomy" id="1070528"/>
    <lineage>
        <taxon>unclassified sequences</taxon>
        <taxon>metagenomes</taxon>
        <taxon>organismal metagenomes</taxon>
    </lineage>
</organism>
<feature type="region of interest" description="Disordered" evidence="1">
    <location>
        <begin position="496"/>
        <end position="528"/>
    </location>
</feature>
<evidence type="ECO:0000313" key="3">
    <source>
        <dbReference type="EMBL" id="QHS90836.1"/>
    </source>
</evidence>
<dbReference type="EMBL" id="MN739149">
    <property type="protein sequence ID" value="QHS90836.1"/>
    <property type="molecule type" value="Genomic_DNA"/>
</dbReference>
<sequence length="528" mass="61069">MIEDISYLKNNSDIDSISFYVDSGKRDKRYWPTPSEYSLTFDQPFKLVFGFDVLDAAIPTTKYNIDNENCVLALTFFSVQAGNNLENIESFINDLSYNKDFVEMFDDLNGNTSFLISSNTIQSFNIPVLSPSVQNTTDYAFERVIVNNVPIKPRTNELPSEYYFFRFEQKDYAIANTSENLQYIDLIAYESYNLIYAPNNTSTIVYFKRYKIDSGLSALIESSGLYEVKVENARFSVEIGNYDISTLRNELNTLLNIYDIEVETTTPIESKQGRYRFTSSSKIIIMNGARTTLRENLGFSMLPDSSQSSMYKTFKIGENPYVFLSIWDEFTEVYKLEAPGLVNLFGERYVILRIKEIEDHLLGSYSYMSMSPGIGMFKLAASYNDVTNLRFDYVSLVRKPFHPIGKVSKLTFRFETAKGDLYDFKGVNHQLLMVIKFLVPSQKNMFNKSILNPSYDPNFMNYMASLKGIRNREESDEEDFDDEDNYRKYKKELDKYDYTSSSAEEDSSDNDSEIDVSEMMRQRRLIAS</sequence>
<feature type="domain" description="DUF5901" evidence="2">
    <location>
        <begin position="3"/>
        <end position="487"/>
    </location>
</feature>
<feature type="compositionally biased region" description="Acidic residues" evidence="1">
    <location>
        <begin position="503"/>
        <end position="516"/>
    </location>
</feature>
<evidence type="ECO:0000259" key="2">
    <source>
        <dbReference type="Pfam" id="PF19254"/>
    </source>
</evidence>
<accession>A0A6C0BFC1</accession>
<reference evidence="3" key="1">
    <citation type="journal article" date="2020" name="Nature">
        <title>Giant virus diversity and host interactions through global metagenomics.</title>
        <authorList>
            <person name="Schulz F."/>
            <person name="Roux S."/>
            <person name="Paez-Espino D."/>
            <person name="Jungbluth S."/>
            <person name="Walsh D.A."/>
            <person name="Denef V.J."/>
            <person name="McMahon K.D."/>
            <person name="Konstantinidis K.T."/>
            <person name="Eloe-Fadrosh E.A."/>
            <person name="Kyrpides N.C."/>
            <person name="Woyke T."/>
        </authorList>
    </citation>
    <scope>NUCLEOTIDE SEQUENCE</scope>
    <source>
        <strain evidence="3">GVMAG-M-3300010354-11</strain>
    </source>
</reference>
<dbReference type="InterPro" id="IPR045420">
    <property type="entry name" value="DUF5901"/>
</dbReference>
<evidence type="ECO:0000256" key="1">
    <source>
        <dbReference type="SAM" id="MobiDB-lite"/>
    </source>
</evidence>
<dbReference type="Pfam" id="PF19254">
    <property type="entry name" value="DUF5901"/>
    <property type="match status" value="1"/>
</dbReference>
<dbReference type="AlphaFoldDB" id="A0A6C0BFC1"/>
<protein>
    <recommendedName>
        <fullName evidence="2">DUF5901 domain-containing protein</fullName>
    </recommendedName>
</protein>
<proteinExistence type="predicted"/>
<name>A0A6C0BFC1_9ZZZZ</name>